<comment type="caution">
    <text evidence="1">The sequence shown here is derived from an EMBL/GenBank/DDBJ whole genome shotgun (WGS) entry which is preliminary data.</text>
</comment>
<keyword evidence="2" id="KW-1185">Reference proteome</keyword>
<evidence type="ECO:0000313" key="1">
    <source>
        <dbReference type="EMBL" id="MDP2565778.1"/>
    </source>
</evidence>
<proteinExistence type="predicted"/>
<name>A0ABT9FG65_9GAMM</name>
<organism evidence="1 2">
    <name type="scientific">Pseudoalteromonas marina</name>
    <dbReference type="NCBI Taxonomy" id="267375"/>
    <lineage>
        <taxon>Bacteria</taxon>
        <taxon>Pseudomonadati</taxon>
        <taxon>Pseudomonadota</taxon>
        <taxon>Gammaproteobacteria</taxon>
        <taxon>Alteromonadales</taxon>
        <taxon>Pseudoalteromonadaceae</taxon>
        <taxon>Pseudoalteromonas</taxon>
    </lineage>
</organism>
<dbReference type="EMBL" id="JAUYVT010000014">
    <property type="protein sequence ID" value="MDP2565778.1"/>
    <property type="molecule type" value="Genomic_DNA"/>
</dbReference>
<gene>
    <name evidence="1" type="ORF">Q8W34_14120</name>
</gene>
<dbReference type="RefSeq" id="WP_305472506.1">
    <property type="nucleotide sequence ID" value="NZ_JAUYVT010000014.1"/>
</dbReference>
<protein>
    <submittedName>
        <fullName evidence="1">Uncharacterized protein</fullName>
    </submittedName>
</protein>
<evidence type="ECO:0000313" key="2">
    <source>
        <dbReference type="Proteomes" id="UP001177212"/>
    </source>
</evidence>
<dbReference type="Proteomes" id="UP001177212">
    <property type="component" value="Unassembled WGS sequence"/>
</dbReference>
<accession>A0ABT9FG65</accession>
<reference evidence="1" key="1">
    <citation type="submission" date="2023-07" db="EMBL/GenBank/DDBJ databases">
        <title>Genome content predicts the carbon catabolic preferences of heterotrophic bacteria.</title>
        <authorList>
            <person name="Gralka M."/>
        </authorList>
    </citation>
    <scope>NUCLEOTIDE SEQUENCE</scope>
    <source>
        <strain evidence="1">4G09</strain>
    </source>
</reference>
<sequence length="132" mass="15281">MIKNVNKTKENCDLIWKHTHKDFKGTLGGEKSIMYPAPHSCIGTVMGMPDDLFDEKLRWAKHSEVVIECDVKLSEIMNKHGLLEAYNSTRQWRQSLKDIMTFVSFFVDEEKQLLIENDILASDVVFPGPYKF</sequence>